<organism evidence="2 3">
    <name type="scientific">Apiospora phragmitis</name>
    <dbReference type="NCBI Taxonomy" id="2905665"/>
    <lineage>
        <taxon>Eukaryota</taxon>
        <taxon>Fungi</taxon>
        <taxon>Dikarya</taxon>
        <taxon>Ascomycota</taxon>
        <taxon>Pezizomycotina</taxon>
        <taxon>Sordariomycetes</taxon>
        <taxon>Xylariomycetidae</taxon>
        <taxon>Amphisphaeriales</taxon>
        <taxon>Apiosporaceae</taxon>
        <taxon>Apiospora</taxon>
    </lineage>
</organism>
<name>A0ABR1WVB0_9PEZI</name>
<comment type="caution">
    <text evidence="2">The sequence shown here is derived from an EMBL/GenBank/DDBJ whole genome shotgun (WGS) entry which is preliminary data.</text>
</comment>
<dbReference type="GeneID" id="92086526"/>
<dbReference type="Proteomes" id="UP001480595">
    <property type="component" value="Unassembled WGS sequence"/>
</dbReference>
<keyword evidence="3" id="KW-1185">Reference proteome</keyword>
<dbReference type="EMBL" id="JAQQWL010000002">
    <property type="protein sequence ID" value="KAK8087080.1"/>
    <property type="molecule type" value="Genomic_DNA"/>
</dbReference>
<proteinExistence type="predicted"/>
<accession>A0ABR1WVB0</accession>
<gene>
    <name evidence="2" type="ORF">PG994_002054</name>
</gene>
<sequence>MSLYRVNITKGTYALVKSPVGDGARGINAMGYNVGDNFLYGALGTGTNTNLIRIAASGDSKILASPNVTFSLNSGDVDENSQYWATVSGNQWIQVDLKPRSATFGADGSDRDGEPDIRAVRLGVLRTCNGSTGLRTWTGFTIFGNIAGNNQWGAVYASDDGFLFGSENKGGEIWRFPLPVKGTAAVKISNGAPASSNDGARCIKAANV</sequence>
<feature type="domain" description="DUF6923" evidence="1">
    <location>
        <begin position="3"/>
        <end position="203"/>
    </location>
</feature>
<evidence type="ECO:0000313" key="3">
    <source>
        <dbReference type="Proteomes" id="UP001480595"/>
    </source>
</evidence>
<evidence type="ECO:0000259" key="1">
    <source>
        <dbReference type="Pfam" id="PF21959"/>
    </source>
</evidence>
<dbReference type="RefSeq" id="XP_066721604.1">
    <property type="nucleotide sequence ID" value="XM_066853463.1"/>
</dbReference>
<evidence type="ECO:0000313" key="2">
    <source>
        <dbReference type="EMBL" id="KAK8087080.1"/>
    </source>
</evidence>
<protein>
    <recommendedName>
        <fullName evidence="1">DUF6923 domain-containing protein</fullName>
    </recommendedName>
</protein>
<dbReference type="Pfam" id="PF21959">
    <property type="entry name" value="DUF6923"/>
    <property type="match status" value="1"/>
</dbReference>
<dbReference type="InterPro" id="IPR054215">
    <property type="entry name" value="DUF6923"/>
</dbReference>
<reference evidence="2 3" key="1">
    <citation type="submission" date="2023-01" db="EMBL/GenBank/DDBJ databases">
        <title>Analysis of 21 Apiospora genomes using comparative genomics revels a genus with tremendous synthesis potential of carbohydrate active enzymes and secondary metabolites.</title>
        <authorList>
            <person name="Sorensen T."/>
        </authorList>
    </citation>
    <scope>NUCLEOTIDE SEQUENCE [LARGE SCALE GENOMIC DNA]</scope>
    <source>
        <strain evidence="2 3">CBS 135458</strain>
    </source>
</reference>